<organism evidence="1 2">
    <name type="scientific">Psychrosphaera algicola</name>
    <dbReference type="NCBI Taxonomy" id="3023714"/>
    <lineage>
        <taxon>Bacteria</taxon>
        <taxon>Pseudomonadati</taxon>
        <taxon>Pseudomonadota</taxon>
        <taxon>Gammaproteobacteria</taxon>
        <taxon>Alteromonadales</taxon>
        <taxon>Pseudoalteromonadaceae</taxon>
        <taxon>Psychrosphaera</taxon>
    </lineage>
</organism>
<sequence length="185" mass="20721">MSVVTGNLWKLYFMPEQENQTKKLVDDNILLLNQLAQFVQEQASQIYSLPNEQLQSGSIGAHVRHIIDHYLSVLVDGGVVNYDQRERDANIEINATYAGDILNALCSELSDLSKSDSVKVVISTNVEGPSSTVDSAYDRELCFLHSHTTHHMAIIRLLAIHNNIVLPCYFGKAASTQKFEKNVQF</sequence>
<proteinExistence type="predicted"/>
<evidence type="ECO:0000313" key="2">
    <source>
        <dbReference type="Proteomes" id="UP001528411"/>
    </source>
</evidence>
<reference evidence="1 2" key="1">
    <citation type="submission" date="2023-01" db="EMBL/GenBank/DDBJ databases">
        <title>Psychrosphaera sp. nov., isolated from marine algae.</title>
        <authorList>
            <person name="Bayburt H."/>
            <person name="Choi B.J."/>
            <person name="Kim J.M."/>
            <person name="Choi D.G."/>
            <person name="Jeon C.O."/>
        </authorList>
    </citation>
    <scope>NUCLEOTIDE SEQUENCE [LARGE SCALE GENOMIC DNA]</scope>
    <source>
        <strain evidence="1 2">G1-22</strain>
    </source>
</reference>
<dbReference type="Proteomes" id="UP001528411">
    <property type="component" value="Unassembled WGS sequence"/>
</dbReference>
<evidence type="ECO:0008006" key="3">
    <source>
        <dbReference type="Google" id="ProtNLM"/>
    </source>
</evidence>
<dbReference type="EMBL" id="JAQOMS010000002">
    <property type="protein sequence ID" value="MDC2891156.1"/>
    <property type="molecule type" value="Genomic_DNA"/>
</dbReference>
<accession>A0ABT5FIZ3</accession>
<dbReference type="PANTHER" id="PTHR39473">
    <property type="match status" value="1"/>
</dbReference>
<comment type="caution">
    <text evidence="1">The sequence shown here is derived from an EMBL/GenBank/DDBJ whole genome shotgun (WGS) entry which is preliminary data.</text>
</comment>
<keyword evidence="2" id="KW-1185">Reference proteome</keyword>
<evidence type="ECO:0000313" key="1">
    <source>
        <dbReference type="EMBL" id="MDC2891156.1"/>
    </source>
</evidence>
<name>A0ABT5FIZ3_9GAMM</name>
<gene>
    <name evidence="1" type="ORF">PN838_23425</name>
</gene>
<dbReference type="PANTHER" id="PTHR39473:SF1">
    <property type="entry name" value="DINB-LIKE DOMAIN-CONTAINING PROTEIN"/>
    <property type="match status" value="1"/>
</dbReference>
<dbReference type="RefSeq" id="WP_272182187.1">
    <property type="nucleotide sequence ID" value="NZ_JAQOMS010000002.1"/>
</dbReference>
<protein>
    <recommendedName>
        <fullName evidence="3">DinB family protein</fullName>
    </recommendedName>
</protein>